<dbReference type="PROSITE" id="PS50110">
    <property type="entry name" value="RESPONSE_REGULATORY"/>
    <property type="match status" value="1"/>
</dbReference>
<dbReference type="InterPro" id="IPR011006">
    <property type="entry name" value="CheY-like_superfamily"/>
</dbReference>
<accession>A0ABP8R2F0</accession>
<evidence type="ECO:0000313" key="9">
    <source>
        <dbReference type="EMBL" id="GAA4516396.1"/>
    </source>
</evidence>
<dbReference type="InterPro" id="IPR001789">
    <property type="entry name" value="Sig_transdc_resp-reg_receiver"/>
</dbReference>
<keyword evidence="2" id="KW-0805">Transcription regulation</keyword>
<dbReference type="SMART" id="SM00862">
    <property type="entry name" value="Trans_reg_C"/>
    <property type="match status" value="1"/>
</dbReference>
<dbReference type="Proteomes" id="UP001500503">
    <property type="component" value="Unassembled WGS sequence"/>
</dbReference>
<keyword evidence="10" id="KW-1185">Reference proteome</keyword>
<dbReference type="Pfam" id="PF00486">
    <property type="entry name" value="Trans_reg_C"/>
    <property type="match status" value="1"/>
</dbReference>
<dbReference type="InterPro" id="IPR016032">
    <property type="entry name" value="Sig_transdc_resp-reg_C-effctor"/>
</dbReference>
<dbReference type="Gene3D" id="1.10.10.10">
    <property type="entry name" value="Winged helix-like DNA-binding domain superfamily/Winged helix DNA-binding domain"/>
    <property type="match status" value="1"/>
</dbReference>
<evidence type="ECO:0000256" key="2">
    <source>
        <dbReference type="ARBA" id="ARBA00023015"/>
    </source>
</evidence>
<evidence type="ECO:0000259" key="7">
    <source>
        <dbReference type="PROSITE" id="PS50110"/>
    </source>
</evidence>
<dbReference type="PANTHER" id="PTHR48111">
    <property type="entry name" value="REGULATOR OF RPOS"/>
    <property type="match status" value="1"/>
</dbReference>
<comment type="caution">
    <text evidence="9">The sequence shown here is derived from an EMBL/GenBank/DDBJ whole genome shotgun (WGS) entry which is preliminary data.</text>
</comment>
<feature type="modified residue" description="4-aspartylphosphate" evidence="5">
    <location>
        <position position="78"/>
    </location>
</feature>
<dbReference type="PROSITE" id="PS51755">
    <property type="entry name" value="OMPR_PHOB"/>
    <property type="match status" value="1"/>
</dbReference>
<feature type="domain" description="Response regulatory" evidence="7">
    <location>
        <begin position="29"/>
        <end position="142"/>
    </location>
</feature>
<dbReference type="SUPFAM" id="SSF46894">
    <property type="entry name" value="C-terminal effector domain of the bipartite response regulators"/>
    <property type="match status" value="1"/>
</dbReference>
<dbReference type="SMART" id="SM00448">
    <property type="entry name" value="REC"/>
    <property type="match status" value="1"/>
</dbReference>
<dbReference type="Pfam" id="PF00072">
    <property type="entry name" value="Response_reg"/>
    <property type="match status" value="1"/>
</dbReference>
<dbReference type="CDD" id="cd17574">
    <property type="entry name" value="REC_OmpR"/>
    <property type="match status" value="1"/>
</dbReference>
<keyword evidence="4" id="KW-0804">Transcription</keyword>
<evidence type="ECO:0000259" key="8">
    <source>
        <dbReference type="PROSITE" id="PS51755"/>
    </source>
</evidence>
<evidence type="ECO:0000256" key="4">
    <source>
        <dbReference type="ARBA" id="ARBA00023163"/>
    </source>
</evidence>
<dbReference type="SUPFAM" id="SSF52172">
    <property type="entry name" value="CheY-like"/>
    <property type="match status" value="1"/>
</dbReference>
<gene>
    <name evidence="9" type="ORF">GCM10023191_087310</name>
</gene>
<protein>
    <submittedName>
        <fullName evidence="9">Response regulator transcription factor</fullName>
    </submittedName>
</protein>
<keyword evidence="1 5" id="KW-0597">Phosphoprotein</keyword>
<dbReference type="Gene3D" id="3.40.50.2300">
    <property type="match status" value="1"/>
</dbReference>
<proteinExistence type="predicted"/>
<reference evidence="10" key="1">
    <citation type="journal article" date="2019" name="Int. J. Syst. Evol. Microbiol.">
        <title>The Global Catalogue of Microorganisms (GCM) 10K type strain sequencing project: providing services to taxonomists for standard genome sequencing and annotation.</title>
        <authorList>
            <consortium name="The Broad Institute Genomics Platform"/>
            <consortium name="The Broad Institute Genome Sequencing Center for Infectious Disease"/>
            <person name="Wu L."/>
            <person name="Ma J."/>
        </authorList>
    </citation>
    <scope>NUCLEOTIDE SEQUENCE [LARGE SCALE GENOMIC DNA]</scope>
    <source>
        <strain evidence="10">JCM 17933</strain>
    </source>
</reference>
<sequence length="258" mass="28315">MAGQPGGADGIMAAGGHGANGERALVCAYILVAEDDPKQAELVRRYLRREDHTVQVVGDGRSAIDEVRRNSPDLLVLDVMMPGLDGLDVCRALRREYDLPVLMATARADADDKLLGFDLGADDYLTKPYDPRELMARVRSLLRRSQSSSGPAAPPLRVGGLTLDLLRHELRVGGRPVACTPAEFRVAATLMAAPGQVFSRRQLLEHARGLDGYITERTIDVHVMNLRKKLEDDPRRPTYLRTVHGVGYKIVDGRRSDG</sequence>
<dbReference type="CDD" id="cd00383">
    <property type="entry name" value="trans_reg_C"/>
    <property type="match status" value="1"/>
</dbReference>
<dbReference type="PANTHER" id="PTHR48111:SF4">
    <property type="entry name" value="DNA-BINDING DUAL TRANSCRIPTIONAL REGULATOR OMPR"/>
    <property type="match status" value="1"/>
</dbReference>
<evidence type="ECO:0000256" key="3">
    <source>
        <dbReference type="ARBA" id="ARBA00023125"/>
    </source>
</evidence>
<organism evidence="9 10">
    <name type="scientific">Actinoallomurus oryzae</name>
    <dbReference type="NCBI Taxonomy" id="502180"/>
    <lineage>
        <taxon>Bacteria</taxon>
        <taxon>Bacillati</taxon>
        <taxon>Actinomycetota</taxon>
        <taxon>Actinomycetes</taxon>
        <taxon>Streptosporangiales</taxon>
        <taxon>Thermomonosporaceae</taxon>
        <taxon>Actinoallomurus</taxon>
    </lineage>
</organism>
<dbReference type="Gene3D" id="6.10.250.690">
    <property type="match status" value="1"/>
</dbReference>
<dbReference type="EMBL" id="BAABHF010000054">
    <property type="protein sequence ID" value="GAA4516396.1"/>
    <property type="molecule type" value="Genomic_DNA"/>
</dbReference>
<feature type="domain" description="OmpR/PhoB-type" evidence="8">
    <location>
        <begin position="153"/>
        <end position="252"/>
    </location>
</feature>
<evidence type="ECO:0000256" key="6">
    <source>
        <dbReference type="PROSITE-ProRule" id="PRU01091"/>
    </source>
</evidence>
<evidence type="ECO:0000256" key="5">
    <source>
        <dbReference type="PROSITE-ProRule" id="PRU00169"/>
    </source>
</evidence>
<dbReference type="InterPro" id="IPR001867">
    <property type="entry name" value="OmpR/PhoB-type_DNA-bd"/>
</dbReference>
<keyword evidence="3 6" id="KW-0238">DNA-binding</keyword>
<name>A0ABP8R2F0_9ACTN</name>
<dbReference type="InterPro" id="IPR039420">
    <property type="entry name" value="WalR-like"/>
</dbReference>
<evidence type="ECO:0000313" key="10">
    <source>
        <dbReference type="Proteomes" id="UP001500503"/>
    </source>
</evidence>
<dbReference type="InterPro" id="IPR036388">
    <property type="entry name" value="WH-like_DNA-bd_sf"/>
</dbReference>
<evidence type="ECO:0000256" key="1">
    <source>
        <dbReference type="ARBA" id="ARBA00022553"/>
    </source>
</evidence>
<feature type="DNA-binding region" description="OmpR/PhoB-type" evidence="6">
    <location>
        <begin position="153"/>
        <end position="252"/>
    </location>
</feature>